<evidence type="ECO:0000256" key="1">
    <source>
        <dbReference type="SAM" id="Phobius"/>
    </source>
</evidence>
<reference evidence="2" key="2">
    <citation type="submission" date="2023-01" db="EMBL/GenBank/DDBJ databases">
        <title>Draft genome sequence of Algimonas porphyrae strain NBRC 108216.</title>
        <authorList>
            <person name="Sun Q."/>
            <person name="Mori K."/>
        </authorList>
    </citation>
    <scope>NUCLEOTIDE SEQUENCE</scope>
    <source>
        <strain evidence="2">NBRC 108216</strain>
    </source>
</reference>
<name>A0ABQ5V3W7_9PROT</name>
<keyword evidence="1" id="KW-1133">Transmembrane helix</keyword>
<comment type="caution">
    <text evidence="2">The sequence shown here is derived from an EMBL/GenBank/DDBJ whole genome shotgun (WGS) entry which is preliminary data.</text>
</comment>
<keyword evidence="3" id="KW-1185">Reference proteome</keyword>
<accession>A0ABQ5V3W7</accession>
<protein>
    <submittedName>
        <fullName evidence="2">Uncharacterized protein</fullName>
    </submittedName>
</protein>
<evidence type="ECO:0000313" key="2">
    <source>
        <dbReference type="EMBL" id="GLQ21365.1"/>
    </source>
</evidence>
<keyword evidence="1" id="KW-0812">Transmembrane</keyword>
<proteinExistence type="predicted"/>
<organism evidence="2 3">
    <name type="scientific">Algimonas porphyrae</name>
    <dbReference type="NCBI Taxonomy" id="1128113"/>
    <lineage>
        <taxon>Bacteria</taxon>
        <taxon>Pseudomonadati</taxon>
        <taxon>Pseudomonadota</taxon>
        <taxon>Alphaproteobacteria</taxon>
        <taxon>Maricaulales</taxon>
        <taxon>Robiginitomaculaceae</taxon>
        <taxon>Algimonas</taxon>
    </lineage>
</organism>
<gene>
    <name evidence="2" type="ORF">GCM10007854_23200</name>
</gene>
<feature type="transmembrane region" description="Helical" evidence="1">
    <location>
        <begin position="20"/>
        <end position="39"/>
    </location>
</feature>
<dbReference type="Proteomes" id="UP001161390">
    <property type="component" value="Unassembled WGS sequence"/>
</dbReference>
<keyword evidence="1" id="KW-0472">Membrane</keyword>
<evidence type="ECO:0000313" key="3">
    <source>
        <dbReference type="Proteomes" id="UP001161390"/>
    </source>
</evidence>
<dbReference type="RefSeq" id="WP_284372834.1">
    <property type="nucleotide sequence ID" value="NZ_BSNJ01000005.1"/>
</dbReference>
<reference evidence="2" key="1">
    <citation type="journal article" date="2014" name="Int. J. Syst. Evol. Microbiol.">
        <title>Complete genome of a new Firmicutes species belonging to the dominant human colonic microbiota ('Ruminococcus bicirculans') reveals two chromosomes and a selective capacity to utilize plant glucans.</title>
        <authorList>
            <consortium name="NISC Comparative Sequencing Program"/>
            <person name="Wegmann U."/>
            <person name="Louis P."/>
            <person name="Goesmann A."/>
            <person name="Henrissat B."/>
            <person name="Duncan S.H."/>
            <person name="Flint H.J."/>
        </authorList>
    </citation>
    <scope>NUCLEOTIDE SEQUENCE</scope>
    <source>
        <strain evidence="2">NBRC 108216</strain>
    </source>
</reference>
<sequence>MSDDFYVGYGPLPDRDRRFLLRAIPLGLASIAGIGAFTASRARSAGGGRWETGTPVTLTGRISFSPYPTLWVGEDAHVLAGIGKVGADPIARAFDGQTVQATGVRIVRGDCFMLGVKAGNLIVSDTPAPPIPTIEDLGMIEVLGEVLDAQCFMGIMNPGYGRTHRGCAAQCIRGGQPVYFSLNPARRSDPQTTENCGDLGFVLMGPSGEKANALVSGNIARPVIISARQTRQGRLKRLQLTDPMIRPV</sequence>
<dbReference type="EMBL" id="BSNJ01000005">
    <property type="protein sequence ID" value="GLQ21365.1"/>
    <property type="molecule type" value="Genomic_DNA"/>
</dbReference>